<evidence type="ECO:0000313" key="2">
    <source>
        <dbReference type="Proteomes" id="UP001172386"/>
    </source>
</evidence>
<keyword evidence="2" id="KW-1185">Reference proteome</keyword>
<reference evidence="1" key="1">
    <citation type="submission" date="2022-10" db="EMBL/GenBank/DDBJ databases">
        <title>Culturing micro-colonial fungi from biological soil crusts in the Mojave desert and describing Neophaeococcomyces mojavensis, and introducing the new genera and species Taxawa tesnikishii.</title>
        <authorList>
            <person name="Kurbessoian T."/>
            <person name="Stajich J.E."/>
        </authorList>
    </citation>
    <scope>NUCLEOTIDE SEQUENCE</scope>
    <source>
        <strain evidence="1">JES_112</strain>
    </source>
</reference>
<dbReference type="EMBL" id="JAPDRQ010000060">
    <property type="protein sequence ID" value="KAJ9657703.1"/>
    <property type="molecule type" value="Genomic_DNA"/>
</dbReference>
<comment type="caution">
    <text evidence="1">The sequence shown here is derived from an EMBL/GenBank/DDBJ whole genome shotgun (WGS) entry which is preliminary data.</text>
</comment>
<protein>
    <submittedName>
        <fullName evidence="1">Uncharacterized protein</fullName>
    </submittedName>
</protein>
<accession>A0ACC3A9G3</accession>
<proteinExistence type="predicted"/>
<name>A0ACC3A9G3_9EURO</name>
<dbReference type="Proteomes" id="UP001172386">
    <property type="component" value="Unassembled WGS sequence"/>
</dbReference>
<evidence type="ECO:0000313" key="1">
    <source>
        <dbReference type="EMBL" id="KAJ9657703.1"/>
    </source>
</evidence>
<gene>
    <name evidence="1" type="ORF">H2198_004118</name>
</gene>
<sequence>MPLGEIAGNIRRSQSTNRCDSKDIHNGEPIAVGPRPPHLSVQGMLKSTTELGDVGMFAQRPPRVPRSNTQSSVRIQSRSSTTATHSHRYHQNDIGPSISHGRRLHRSSAGGLGRNDTVRSSVSSYQYQSRPRRLHPRPGPYIVQQQPQLQSSNRALHGHRSLTSLRSYNATSNHASLSPTSYRTRRTYHLGRAPSPAISNVYEYHNSWRPEPKQRGSVGTAASSPTSLVSAGRSIQDHRSEYNASVRSFRPLPSPAVGVRSHKQRGYQMFARSITPASSLPLNARFASTTSLTSGPASPTDSIVPFYYDYSESFHGADVLAQSDQDHPTIPEGQEEAHQTQCASLVPVAQSPFGTMPGSGFSPVELPTKHNRRVSEASSGSRHSRNASERSNKSTPVAITNAGNFGSSKKGRQPSYRQGQCQVIGNLYGQTSTSSPRNWPSPSESTFFTNASRSPRNLSNLAARAHSPLNEEVLRDISRIDIVATESTTPKQGADRHEKRETTATEDFELPTFKFRPLSIAMSPDPRPRSSSISSAHQTPEIVSPRPERPTSSQSRRRFSKILDVEQYHAGTETYSSGYPMASHSFIKLERVDEASSPLKTPAPITTSKVSAGKDPNRAFHHSSTAMDNTRWSGVTSHDKSTVESLLERHIECLGLKPGQKPASSASTHAEENTESVDTNEDFSSPNTITAKSAAIEEVQHSTSPTHRPTSLSTSAQKRLRPRRLFASIDAKFPKFPLASSESDARFSLSSHDGTIRPSYGWLTLPSECDISTDAEKSRQTLLSGDYADVESGQTVRKFKLRRHSSPSITPMPHTQDEAKLCKQSVHKGHGTPCRRSKSDISSQEASQRRRNMKIHLKNLASNSNSALKRDSDTTDQQIQDHGRDLAKMGWTRVPISAVDGFAELSGESANASQQFSTSVQRNSSQPKPDMWSGMVAAMPTLGKKSTGLRRKPSAITIRSVRSDRSIVEPVNTSRVASKRASREVKSQSSVPQLARPDLGPAMRASEFDLATQYLMKSPQPETSFSELKTGESPAKYGRHSMRARWRLNGLRHIIPKSPQSRCAFASPAATTTVRPNLTINQHCRVQRAVSFDEEPMYPETVAMSDFAYRKHKIMEKFREWCRRQCLRRPAAMKRGRSVRAGGFLVD</sequence>
<organism evidence="1 2">
    <name type="scientific">Neophaeococcomyces mojaviensis</name>
    <dbReference type="NCBI Taxonomy" id="3383035"/>
    <lineage>
        <taxon>Eukaryota</taxon>
        <taxon>Fungi</taxon>
        <taxon>Dikarya</taxon>
        <taxon>Ascomycota</taxon>
        <taxon>Pezizomycotina</taxon>
        <taxon>Eurotiomycetes</taxon>
        <taxon>Chaetothyriomycetidae</taxon>
        <taxon>Chaetothyriales</taxon>
        <taxon>Chaetothyriales incertae sedis</taxon>
        <taxon>Neophaeococcomyces</taxon>
    </lineage>
</organism>